<reference evidence="5" key="1">
    <citation type="submission" date="2017-12" db="EMBL/GenBank/DDBJ databases">
        <title>Draft genome sequence of Telmatospirillum siberiense 26-4b1T, an acidotolerant peatland alphaproteobacterium potentially involved in sulfur cycling.</title>
        <authorList>
            <person name="Hausmann B."/>
            <person name="Pjevac P."/>
            <person name="Schreck K."/>
            <person name="Herbold C.W."/>
            <person name="Daims H."/>
            <person name="Wagner M."/>
            <person name="Pester M."/>
            <person name="Loy A."/>
        </authorList>
    </citation>
    <scope>NUCLEOTIDE SEQUENCE [LARGE SCALE GENOMIC DNA]</scope>
    <source>
        <strain evidence="5">26-4b1</strain>
    </source>
</reference>
<keyword evidence="4" id="KW-0808">Transferase</keyword>
<dbReference type="Gene3D" id="3.40.50.150">
    <property type="entry name" value="Vaccinia Virus protein VP39"/>
    <property type="match status" value="1"/>
</dbReference>
<sequence>MDEVSEDALLDGRVKFRQPVDGYRAAIDPVFLAAAVPAKDGQSVLDVGSGVGAASLCLAARVPGARLFGLEAQPPLVALARENIAMNGMTGRVESLIGSLQAPPPRLAPGSFHHVMTNPPYQALDEGRASPHPGKAMANQEGEVDLAAWMRFAINMLQPKGTLVVVYRADRLDDLLAALNRRVGEIVILPLWPKAGRPAKRVLLRARKGVSSPVTLLPGMILHEEDGRYSASADAVLRHGAALA</sequence>
<evidence type="ECO:0000256" key="2">
    <source>
        <dbReference type="ARBA" id="ARBA00022691"/>
    </source>
</evidence>
<dbReference type="EMBL" id="PIUM01000035">
    <property type="protein sequence ID" value="PKU22261.1"/>
    <property type="molecule type" value="Genomic_DNA"/>
</dbReference>
<evidence type="ECO:0000259" key="3">
    <source>
        <dbReference type="Pfam" id="PF05175"/>
    </source>
</evidence>
<dbReference type="OrthoDB" id="5489421at2"/>
<dbReference type="PANTHER" id="PTHR47739">
    <property type="entry name" value="TRNA1(VAL) (ADENINE(37)-N6)-METHYLTRANSFERASE"/>
    <property type="match status" value="1"/>
</dbReference>
<dbReference type="CDD" id="cd02440">
    <property type="entry name" value="AdoMet_MTases"/>
    <property type="match status" value="1"/>
</dbReference>
<keyword evidence="1 4" id="KW-0489">Methyltransferase</keyword>
<dbReference type="GO" id="GO:0008168">
    <property type="term" value="F:methyltransferase activity"/>
    <property type="evidence" value="ECO:0007669"/>
    <property type="project" value="UniProtKB-KW"/>
</dbReference>
<organism evidence="4 5">
    <name type="scientific">Telmatospirillum siberiense</name>
    <dbReference type="NCBI Taxonomy" id="382514"/>
    <lineage>
        <taxon>Bacteria</taxon>
        <taxon>Pseudomonadati</taxon>
        <taxon>Pseudomonadota</taxon>
        <taxon>Alphaproteobacteria</taxon>
        <taxon>Rhodospirillales</taxon>
        <taxon>Rhodospirillaceae</taxon>
        <taxon>Telmatospirillum</taxon>
    </lineage>
</organism>
<evidence type="ECO:0000256" key="1">
    <source>
        <dbReference type="ARBA" id="ARBA00022603"/>
    </source>
</evidence>
<protein>
    <submittedName>
        <fullName evidence="4">Methyltransferase</fullName>
    </submittedName>
</protein>
<dbReference type="GO" id="GO:0032259">
    <property type="term" value="P:methylation"/>
    <property type="evidence" value="ECO:0007669"/>
    <property type="project" value="UniProtKB-KW"/>
</dbReference>
<dbReference type="InterPro" id="IPR029063">
    <property type="entry name" value="SAM-dependent_MTases_sf"/>
</dbReference>
<dbReference type="Proteomes" id="UP000233293">
    <property type="component" value="Unassembled WGS sequence"/>
</dbReference>
<keyword evidence="2" id="KW-0949">S-adenosyl-L-methionine</keyword>
<gene>
    <name evidence="4" type="ORF">CWS72_22600</name>
</gene>
<evidence type="ECO:0000313" key="4">
    <source>
        <dbReference type="EMBL" id="PKU22261.1"/>
    </source>
</evidence>
<comment type="caution">
    <text evidence="4">The sequence shown here is derived from an EMBL/GenBank/DDBJ whole genome shotgun (WGS) entry which is preliminary data.</text>
</comment>
<evidence type="ECO:0000313" key="5">
    <source>
        <dbReference type="Proteomes" id="UP000233293"/>
    </source>
</evidence>
<dbReference type="Pfam" id="PF05175">
    <property type="entry name" value="MTS"/>
    <property type="match status" value="1"/>
</dbReference>
<dbReference type="SUPFAM" id="SSF53335">
    <property type="entry name" value="S-adenosyl-L-methionine-dependent methyltransferases"/>
    <property type="match status" value="1"/>
</dbReference>
<dbReference type="InterPro" id="IPR050210">
    <property type="entry name" value="tRNA_Adenine-N(6)_MTase"/>
</dbReference>
<accession>A0A2N3PPD3</accession>
<dbReference type="AlphaFoldDB" id="A0A2N3PPD3"/>
<dbReference type="PANTHER" id="PTHR47739:SF1">
    <property type="entry name" value="TRNA1(VAL) (ADENINE(37)-N6)-METHYLTRANSFERASE"/>
    <property type="match status" value="1"/>
</dbReference>
<dbReference type="InterPro" id="IPR007848">
    <property type="entry name" value="Small_mtfrase_dom"/>
</dbReference>
<feature type="domain" description="Methyltransferase small" evidence="3">
    <location>
        <begin position="31"/>
        <end position="124"/>
    </location>
</feature>
<proteinExistence type="predicted"/>
<keyword evidence="5" id="KW-1185">Reference proteome</keyword>
<name>A0A2N3PPD3_9PROT</name>
<dbReference type="RefSeq" id="WP_101252920.1">
    <property type="nucleotide sequence ID" value="NZ_PIUM01000035.1"/>
</dbReference>